<evidence type="ECO:0000256" key="1">
    <source>
        <dbReference type="ARBA" id="ARBA00012417"/>
    </source>
</evidence>
<evidence type="ECO:0000259" key="5">
    <source>
        <dbReference type="SMART" id="SM00479"/>
    </source>
</evidence>
<sequence length="463" mass="51922">MEGASRWPLLAGCFARLGIPVAIVDLESTGGNLYQDRVTEVAILRFENGRIARYEWLVNPQQPIPSFITGLTGIDDTMVANAPVFAELVSELLPLLRGALLVAHNSRFDYTFLRHEFQRAGVDFAAPTLCTVQFSRRLYPQFHKHNLDSIIERFGLMIENRHRAMNDVLALTDFLEKSVTEKGVEEWDNHCRALMNPKMLPTWLPTSLSEQLYALPDTYGVLTWLDRYGKALAVEAHERTFSETSYLLHAKKVPVFAQAAVSVKFLPALGSIHALWLKAQIATEYRLRPPENLKNYLTIQFAPDEQSRLQARIVPLPNGSRQSQPCGLFLHKKAAKRALAVWAKEYELCPSSLDILPVAHAKDVPCPVQEIGQCNGYCHTETGVQVQNSRILERAKTLPVADWGRAHTIEIVETDALSRQSITLRCAGGALALPDGRWYFDETLPMLLKAKFKQGKGAVRVLA</sequence>
<protein>
    <recommendedName>
        <fullName evidence="1">DNA-directed DNA polymerase</fullName>
        <ecNumber evidence="1">2.7.7.7</ecNumber>
    </recommendedName>
</protein>
<dbReference type="OrthoDB" id="9803913at2"/>
<evidence type="ECO:0000256" key="4">
    <source>
        <dbReference type="ARBA" id="ARBA00049244"/>
    </source>
</evidence>
<dbReference type="Proteomes" id="UP000268229">
    <property type="component" value="Chromosome"/>
</dbReference>
<dbReference type="AlphaFoldDB" id="A0A3S4Y792"/>
<comment type="subunit">
    <text evidence="3">DNA polymerase III contains a core (composed of alpha, epsilon and theta chains) that associates with a tau subunit. This core dimerizes to form the POLIII' complex. PolIII' associates with the gamma complex (composed of gamma, delta, delta', psi and chi chains) and with the beta chain to form the complete DNA polymerase III complex.</text>
</comment>
<dbReference type="CDD" id="cd06127">
    <property type="entry name" value="DEDDh"/>
    <property type="match status" value="1"/>
</dbReference>
<comment type="function">
    <text evidence="2">DNA polymerase III is a complex, multichain enzyme responsible for most of the replicative synthesis in bacteria. The epsilon subunit contain the editing function and is a proofreading 3'-5' exonuclease.</text>
</comment>
<dbReference type="GO" id="GO:0003677">
    <property type="term" value="F:DNA binding"/>
    <property type="evidence" value="ECO:0007669"/>
    <property type="project" value="InterPro"/>
</dbReference>
<reference evidence="6 7" key="1">
    <citation type="submission" date="2018-12" db="EMBL/GenBank/DDBJ databases">
        <authorList>
            <consortium name="Pathogen Informatics"/>
        </authorList>
    </citation>
    <scope>NUCLEOTIDE SEQUENCE [LARGE SCALE GENOMIC DNA]</scope>
    <source>
        <strain evidence="6 7">NCTC12227</strain>
    </source>
</reference>
<keyword evidence="7" id="KW-1185">Reference proteome</keyword>
<name>A0A3S4Y792_9NEIS</name>
<proteinExistence type="predicted"/>
<dbReference type="NCBIfam" id="TIGR00573">
    <property type="entry name" value="dnaq"/>
    <property type="match status" value="1"/>
</dbReference>
<dbReference type="KEGG" id="nani:NCTC12227_00472"/>
<feature type="domain" description="Exonuclease" evidence="5">
    <location>
        <begin position="20"/>
        <end position="184"/>
    </location>
</feature>
<dbReference type="InterPro" id="IPR012337">
    <property type="entry name" value="RNaseH-like_sf"/>
</dbReference>
<keyword evidence="6" id="KW-0808">Transferase</keyword>
<organism evidence="6 7">
    <name type="scientific">Neisseria animaloris</name>
    <dbReference type="NCBI Taxonomy" id="326522"/>
    <lineage>
        <taxon>Bacteria</taxon>
        <taxon>Pseudomonadati</taxon>
        <taxon>Pseudomonadota</taxon>
        <taxon>Betaproteobacteria</taxon>
        <taxon>Neisseriales</taxon>
        <taxon>Neisseriaceae</taxon>
        <taxon>Neisseria</taxon>
    </lineage>
</organism>
<dbReference type="EMBL" id="LR134516">
    <property type="protein sequence ID" value="VEJ20759.1"/>
    <property type="molecule type" value="Genomic_DNA"/>
</dbReference>
<dbReference type="Gene3D" id="3.30.420.10">
    <property type="entry name" value="Ribonuclease H-like superfamily/Ribonuclease H"/>
    <property type="match status" value="1"/>
</dbReference>
<gene>
    <name evidence="6" type="primary">polC_2</name>
    <name evidence="6" type="ORF">NCTC12227_00472</name>
</gene>
<dbReference type="EC" id="2.7.7.7" evidence="1"/>
<accession>A0A3S4Y792</accession>
<keyword evidence="6" id="KW-0548">Nucleotidyltransferase</keyword>
<dbReference type="STRING" id="326522.BWD08_02110"/>
<dbReference type="PANTHER" id="PTHR30231:SF37">
    <property type="entry name" value="EXODEOXYRIBONUCLEASE 10"/>
    <property type="match status" value="1"/>
</dbReference>
<dbReference type="Pfam" id="PF00929">
    <property type="entry name" value="RNase_T"/>
    <property type="match status" value="1"/>
</dbReference>
<dbReference type="GO" id="GO:0008408">
    <property type="term" value="F:3'-5' exonuclease activity"/>
    <property type="evidence" value="ECO:0007669"/>
    <property type="project" value="TreeGrafter"/>
</dbReference>
<evidence type="ECO:0000313" key="6">
    <source>
        <dbReference type="EMBL" id="VEJ20759.1"/>
    </source>
</evidence>
<dbReference type="InterPro" id="IPR036397">
    <property type="entry name" value="RNaseH_sf"/>
</dbReference>
<dbReference type="PANTHER" id="PTHR30231">
    <property type="entry name" value="DNA POLYMERASE III SUBUNIT EPSILON"/>
    <property type="match status" value="1"/>
</dbReference>
<dbReference type="SMART" id="SM00479">
    <property type="entry name" value="EXOIII"/>
    <property type="match status" value="1"/>
</dbReference>
<dbReference type="GO" id="GO:0045004">
    <property type="term" value="P:DNA replication proofreading"/>
    <property type="evidence" value="ECO:0007669"/>
    <property type="project" value="TreeGrafter"/>
</dbReference>
<comment type="catalytic activity">
    <reaction evidence="4">
        <text>DNA(n) + a 2'-deoxyribonucleoside 5'-triphosphate = DNA(n+1) + diphosphate</text>
        <dbReference type="Rhea" id="RHEA:22508"/>
        <dbReference type="Rhea" id="RHEA-COMP:17339"/>
        <dbReference type="Rhea" id="RHEA-COMP:17340"/>
        <dbReference type="ChEBI" id="CHEBI:33019"/>
        <dbReference type="ChEBI" id="CHEBI:61560"/>
        <dbReference type="ChEBI" id="CHEBI:173112"/>
        <dbReference type="EC" id="2.7.7.7"/>
    </reaction>
</comment>
<dbReference type="InterPro" id="IPR006054">
    <property type="entry name" value="DnaQ"/>
</dbReference>
<evidence type="ECO:0000256" key="3">
    <source>
        <dbReference type="ARBA" id="ARBA00026073"/>
    </source>
</evidence>
<dbReference type="RefSeq" id="WP_126304053.1">
    <property type="nucleotide sequence ID" value="NZ_LR134516.1"/>
</dbReference>
<dbReference type="SUPFAM" id="SSF53098">
    <property type="entry name" value="Ribonuclease H-like"/>
    <property type="match status" value="1"/>
</dbReference>
<evidence type="ECO:0000313" key="7">
    <source>
        <dbReference type="Proteomes" id="UP000268229"/>
    </source>
</evidence>
<dbReference type="GO" id="GO:0005829">
    <property type="term" value="C:cytosol"/>
    <property type="evidence" value="ECO:0007669"/>
    <property type="project" value="TreeGrafter"/>
</dbReference>
<dbReference type="InterPro" id="IPR013520">
    <property type="entry name" value="Ribonucl_H"/>
</dbReference>
<dbReference type="FunFam" id="3.30.420.10:FF:000045">
    <property type="entry name" value="3'-5' exonuclease DinG"/>
    <property type="match status" value="1"/>
</dbReference>
<evidence type="ECO:0000256" key="2">
    <source>
        <dbReference type="ARBA" id="ARBA00025483"/>
    </source>
</evidence>
<dbReference type="GO" id="GO:0003887">
    <property type="term" value="F:DNA-directed DNA polymerase activity"/>
    <property type="evidence" value="ECO:0007669"/>
    <property type="project" value="UniProtKB-EC"/>
</dbReference>